<dbReference type="InterPro" id="IPR001333">
    <property type="entry name" value="Peptidase_M32_Taq"/>
</dbReference>
<keyword evidence="2" id="KW-0862">Zinc</keyword>
<dbReference type="GO" id="GO:0006508">
    <property type="term" value="P:proteolysis"/>
    <property type="evidence" value="ECO:0007669"/>
    <property type="project" value="UniProtKB-UniRule"/>
</dbReference>
<comment type="cofactor">
    <cofactor evidence="2">
        <name>Zn(2+)</name>
        <dbReference type="ChEBI" id="CHEBI:29105"/>
    </cofactor>
    <text evidence="2">Binds 1 zinc ion per subunit.</text>
</comment>
<dbReference type="SUPFAM" id="SSF55486">
    <property type="entry name" value="Metalloproteases ('zincins'), catalytic domain"/>
    <property type="match status" value="1"/>
</dbReference>
<dbReference type="GO" id="GO:0004181">
    <property type="term" value="F:metallocarboxypeptidase activity"/>
    <property type="evidence" value="ECO:0007669"/>
    <property type="project" value="UniProtKB-UniRule"/>
</dbReference>
<name>A0A7S8IGT1_9CHLR</name>
<keyword evidence="5" id="KW-1185">Reference proteome</keyword>
<keyword evidence="1" id="KW-0645">Protease</keyword>
<keyword evidence="1 4" id="KW-0121">Carboxypeptidase</keyword>
<dbReference type="Proteomes" id="UP000594468">
    <property type="component" value="Chromosome"/>
</dbReference>
<evidence type="ECO:0000256" key="2">
    <source>
        <dbReference type="PIRSR" id="PIRSR006615-1"/>
    </source>
</evidence>
<feature type="binding site" evidence="2">
    <location>
        <position position="267"/>
    </location>
    <ligand>
        <name>Zn(2+)</name>
        <dbReference type="ChEBI" id="CHEBI:29105"/>
        <note>catalytic</note>
    </ligand>
</feature>
<dbReference type="EC" id="3.4.17.19" evidence="1"/>
<dbReference type="PANTHER" id="PTHR34217">
    <property type="entry name" value="METAL-DEPENDENT CARBOXYPEPTIDASE"/>
    <property type="match status" value="1"/>
</dbReference>
<feature type="binding site" evidence="2">
    <location>
        <position position="299"/>
    </location>
    <ligand>
        <name>Zn(2+)</name>
        <dbReference type="ChEBI" id="CHEBI:29105"/>
        <note>catalytic</note>
    </ligand>
</feature>
<dbReference type="EMBL" id="CP062983">
    <property type="protein sequence ID" value="QPC85004.1"/>
    <property type="molecule type" value="Genomic_DNA"/>
</dbReference>
<feature type="active site" description="Proton donor/acceptor" evidence="3">
    <location>
        <position position="268"/>
    </location>
</feature>
<proteinExistence type="inferred from homology"/>
<comment type="catalytic activity">
    <reaction evidence="1">
        <text>Release of a C-terminal amino acid with broad specificity, except for -Pro.</text>
        <dbReference type="EC" id="3.4.17.19"/>
    </reaction>
</comment>
<feature type="binding site" evidence="2">
    <location>
        <position position="271"/>
    </location>
    <ligand>
        <name>Zn(2+)</name>
        <dbReference type="ChEBI" id="CHEBI:29105"/>
        <note>catalytic</note>
    </ligand>
</feature>
<dbReference type="Pfam" id="PF02074">
    <property type="entry name" value="Peptidase_M32"/>
    <property type="match status" value="1"/>
</dbReference>
<protein>
    <recommendedName>
        <fullName evidence="1">Metal-dependent carboxypeptidase</fullName>
        <ecNumber evidence="1">3.4.17.19</ecNumber>
    </recommendedName>
</protein>
<dbReference type="KEGG" id="pmet:G4Y79_11735"/>
<dbReference type="RefSeq" id="WP_195173067.1">
    <property type="nucleotide sequence ID" value="NZ_CP062983.1"/>
</dbReference>
<dbReference type="Gene3D" id="1.10.1370.30">
    <property type="match status" value="1"/>
</dbReference>
<dbReference type="PIRSF" id="PIRSF006615">
    <property type="entry name" value="Zn_crbxpep_Taq"/>
    <property type="match status" value="1"/>
</dbReference>
<comment type="function">
    <text evidence="1">Broad specificity carboxypetidase that releases amino acids sequentially from the C-terminus, including neutral, aromatic, polar and basic residues.</text>
</comment>
<keyword evidence="1" id="KW-0378">Hydrolase</keyword>
<sequence>MTSKWQALQTRLAELHDLNMAHWILQWDQNTYMPPGGAEARASQMATLQKIRHERLTSEETARLIEEASQEIEGAPFDSLEASLVRVARDDYQYASGLPTEFVERYANATATAFDVWRKAKAAKDYSIFLPALRRVTDLKMEEAQIRGYGDGHPYDVFLDVWERGISTAEVRRIFDAQRQGLIDLLDQVESVQDRVDDSVLHQPFDIDAQRKLSKLVSTKFGFDYENWATFDEAPHPFCLQIAREDIRLTTRFRPDFLNPAFYGTLHETGHGLHGHGFAPEIDGTFLSDMESYSHAVCESQSRTWENLVGRSRAFWEWLYPQALEIFPEQFGASSPEQLYKAANKARNQFLRVEADELTYNLHIMLRFDLEVAIVEGQLKLEDAPEAWNDTFQQYFGITPADDAEGIMQDVHWSVGGMGAFNGYALGNLLAVQYYNEALKAYPDMPDRIAKGDFETLLGWLTENIYQHGRKFNAEQLTERITGTSIDAQPFVEYLKAKYTDVYGL</sequence>
<dbReference type="PRINTS" id="PR00998">
    <property type="entry name" value="CRBOXYPTASET"/>
</dbReference>
<gene>
    <name evidence="4" type="ORF">G4Y79_11735</name>
</gene>
<keyword evidence="1 2" id="KW-0479">Metal-binding</keyword>
<evidence type="ECO:0000256" key="1">
    <source>
        <dbReference type="PIRNR" id="PIRNR006615"/>
    </source>
</evidence>
<evidence type="ECO:0000313" key="4">
    <source>
        <dbReference type="EMBL" id="QPC85004.1"/>
    </source>
</evidence>
<organism evidence="4 5">
    <name type="scientific">Phototrophicus methaneseepsis</name>
    <dbReference type="NCBI Taxonomy" id="2710758"/>
    <lineage>
        <taxon>Bacteria</taxon>
        <taxon>Bacillati</taxon>
        <taxon>Chloroflexota</taxon>
        <taxon>Candidatus Thermofontia</taxon>
        <taxon>Phototrophicales</taxon>
        <taxon>Phototrophicaceae</taxon>
        <taxon>Phototrophicus</taxon>
    </lineage>
</organism>
<accession>A0A7S8IGT1</accession>
<dbReference type="PANTHER" id="PTHR34217:SF1">
    <property type="entry name" value="CARBOXYPEPTIDASE 1"/>
    <property type="match status" value="1"/>
</dbReference>
<dbReference type="GO" id="GO:0046872">
    <property type="term" value="F:metal ion binding"/>
    <property type="evidence" value="ECO:0007669"/>
    <property type="project" value="UniProtKB-KW"/>
</dbReference>
<dbReference type="CDD" id="cd06460">
    <property type="entry name" value="M32_Taq"/>
    <property type="match status" value="1"/>
</dbReference>
<dbReference type="AlphaFoldDB" id="A0A7S8IGT1"/>
<reference evidence="4 5" key="1">
    <citation type="submission" date="2020-02" db="EMBL/GenBank/DDBJ databases">
        <authorList>
            <person name="Zheng R.K."/>
            <person name="Sun C.M."/>
        </authorList>
    </citation>
    <scope>NUCLEOTIDE SEQUENCE [LARGE SCALE GENOMIC DNA]</scope>
    <source>
        <strain evidence="5">rifampicinis</strain>
    </source>
</reference>
<keyword evidence="1" id="KW-0482">Metalloprotease</keyword>
<dbReference type="PROSITE" id="PS52034">
    <property type="entry name" value="PEPTIDASE_M32"/>
    <property type="match status" value="1"/>
</dbReference>
<evidence type="ECO:0000256" key="3">
    <source>
        <dbReference type="PIRSR" id="PIRSR006615-2"/>
    </source>
</evidence>
<comment type="similarity">
    <text evidence="1">Belongs to the peptidase M32 family.</text>
</comment>
<evidence type="ECO:0000313" key="5">
    <source>
        <dbReference type="Proteomes" id="UP000594468"/>
    </source>
</evidence>